<sequence length="53" mass="5991">MSIMNVVKKAARTFARHKTKTTPHRATARPVHRKTSPEAQVAKKAVSYAKKKF</sequence>
<accession>A0A1I5XWZ6</accession>
<dbReference type="Proteomes" id="UP000243106">
    <property type="component" value="Unassembled WGS sequence"/>
</dbReference>
<protein>
    <submittedName>
        <fullName evidence="2">Uncharacterized protein</fullName>
    </submittedName>
</protein>
<gene>
    <name evidence="2" type="ORF">SAMN05421853_104190</name>
</gene>
<feature type="compositionally biased region" description="Basic residues" evidence="1">
    <location>
        <begin position="16"/>
        <end position="34"/>
    </location>
</feature>
<dbReference type="AlphaFoldDB" id="A0A1I5XWZ6"/>
<name>A0A1I5XWZ6_9RHOB</name>
<dbReference type="RefSeq" id="WP_175497517.1">
    <property type="nucleotide sequence ID" value="NZ_FOXV01000004.1"/>
</dbReference>
<dbReference type="EMBL" id="FOXV01000004">
    <property type="protein sequence ID" value="SFQ36468.1"/>
    <property type="molecule type" value="Genomic_DNA"/>
</dbReference>
<keyword evidence="3" id="KW-1185">Reference proteome</keyword>
<reference evidence="3" key="1">
    <citation type="submission" date="2016-10" db="EMBL/GenBank/DDBJ databases">
        <authorList>
            <person name="Varghese N."/>
            <person name="Submissions S."/>
        </authorList>
    </citation>
    <scope>NUCLEOTIDE SEQUENCE [LARGE SCALE GENOMIC DNA]</scope>
    <source>
        <strain evidence="3">JCM 10271</strain>
    </source>
</reference>
<proteinExistence type="predicted"/>
<feature type="region of interest" description="Disordered" evidence="1">
    <location>
        <begin position="16"/>
        <end position="43"/>
    </location>
</feature>
<organism evidence="2 3">
    <name type="scientific">Roseivivax halotolerans</name>
    <dbReference type="NCBI Taxonomy" id="93684"/>
    <lineage>
        <taxon>Bacteria</taxon>
        <taxon>Pseudomonadati</taxon>
        <taxon>Pseudomonadota</taxon>
        <taxon>Alphaproteobacteria</taxon>
        <taxon>Rhodobacterales</taxon>
        <taxon>Roseobacteraceae</taxon>
        <taxon>Roseivivax</taxon>
    </lineage>
</organism>
<evidence type="ECO:0000313" key="3">
    <source>
        <dbReference type="Proteomes" id="UP000243106"/>
    </source>
</evidence>
<evidence type="ECO:0000256" key="1">
    <source>
        <dbReference type="SAM" id="MobiDB-lite"/>
    </source>
</evidence>
<evidence type="ECO:0000313" key="2">
    <source>
        <dbReference type="EMBL" id="SFQ36468.1"/>
    </source>
</evidence>